<reference evidence="3" key="1">
    <citation type="journal article" date="2019" name="Int. J. Syst. Evol. Microbiol.">
        <title>The Global Catalogue of Microorganisms (GCM) 10K type strain sequencing project: providing services to taxonomists for standard genome sequencing and annotation.</title>
        <authorList>
            <consortium name="The Broad Institute Genomics Platform"/>
            <consortium name="The Broad Institute Genome Sequencing Center for Infectious Disease"/>
            <person name="Wu L."/>
            <person name="Ma J."/>
        </authorList>
    </citation>
    <scope>NUCLEOTIDE SEQUENCE [LARGE SCALE GENOMIC DNA]</scope>
    <source>
        <strain evidence="3">CGMCC 4.1437</strain>
    </source>
</reference>
<proteinExistence type="predicted"/>
<evidence type="ECO:0000313" key="3">
    <source>
        <dbReference type="Proteomes" id="UP001595975"/>
    </source>
</evidence>
<accession>A0ABW0XBK4</accession>
<organism evidence="2 3">
    <name type="scientific">Kitasatospora misakiensis</name>
    <dbReference type="NCBI Taxonomy" id="67330"/>
    <lineage>
        <taxon>Bacteria</taxon>
        <taxon>Bacillati</taxon>
        <taxon>Actinomycetota</taxon>
        <taxon>Actinomycetes</taxon>
        <taxon>Kitasatosporales</taxon>
        <taxon>Streptomycetaceae</taxon>
        <taxon>Kitasatospora</taxon>
    </lineage>
</organism>
<evidence type="ECO:0000313" key="2">
    <source>
        <dbReference type="EMBL" id="MFC5666409.1"/>
    </source>
</evidence>
<sequence length="128" mass="12746">MDDGHRQFGGTAGATAGWAAVRGRVLRAVRWAVVATAGATAAVLLATSADGGGGGRSAPIMVTVPGESYPPASTTEASAGPLPLPLPLPGCVGRGTTEPPGFEAPHPRTVAARPEPAERPTDQPADCE</sequence>
<dbReference type="Proteomes" id="UP001595975">
    <property type="component" value="Unassembled WGS sequence"/>
</dbReference>
<dbReference type="EMBL" id="JBHSOF010000039">
    <property type="protein sequence ID" value="MFC5666409.1"/>
    <property type="molecule type" value="Genomic_DNA"/>
</dbReference>
<dbReference type="RefSeq" id="WP_380228081.1">
    <property type="nucleotide sequence ID" value="NZ_JBHSOF010000039.1"/>
</dbReference>
<keyword evidence="3" id="KW-1185">Reference proteome</keyword>
<comment type="caution">
    <text evidence="2">The sequence shown here is derived from an EMBL/GenBank/DDBJ whole genome shotgun (WGS) entry which is preliminary data.</text>
</comment>
<name>A0ABW0XBK4_9ACTN</name>
<protein>
    <submittedName>
        <fullName evidence="2">Uncharacterized protein</fullName>
    </submittedName>
</protein>
<evidence type="ECO:0000256" key="1">
    <source>
        <dbReference type="SAM" id="MobiDB-lite"/>
    </source>
</evidence>
<gene>
    <name evidence="2" type="ORF">ACFP3U_26015</name>
</gene>
<feature type="region of interest" description="Disordered" evidence="1">
    <location>
        <begin position="66"/>
        <end position="128"/>
    </location>
</feature>